<gene>
    <name evidence="2" type="ORF">JHT90_00765</name>
</gene>
<evidence type="ECO:0000313" key="3">
    <source>
        <dbReference type="Proteomes" id="UP000595278"/>
    </source>
</evidence>
<protein>
    <submittedName>
        <fullName evidence="2">DUF4031 domain-containing protein</fullName>
    </submittedName>
</protein>
<sequence>MAIYVDNVRVPHRGKFWCHLVADTLEELHNFARCLEIPHRGFHYQASYPHYDITIELREIALQLDAIAGNRRDIIRCAKQLKQQFKDSYY</sequence>
<accession>A0A974NFV9</accession>
<dbReference type="Proteomes" id="UP000595278">
    <property type="component" value="Chromosome"/>
</dbReference>
<dbReference type="Pfam" id="PF13223">
    <property type="entry name" value="DUF4031"/>
    <property type="match status" value="1"/>
</dbReference>
<dbReference type="AlphaFoldDB" id="A0A974NFV9"/>
<evidence type="ECO:0000313" key="2">
    <source>
        <dbReference type="EMBL" id="QQP85829.1"/>
    </source>
</evidence>
<feature type="domain" description="DUF4031" evidence="1">
    <location>
        <begin position="3"/>
        <end position="80"/>
    </location>
</feature>
<dbReference type="KEGG" id="eaz:JHT90_00765"/>
<evidence type="ECO:0000259" key="1">
    <source>
        <dbReference type="Pfam" id="PF13223"/>
    </source>
</evidence>
<dbReference type="EMBL" id="CP067393">
    <property type="protein sequence ID" value="QQP85829.1"/>
    <property type="molecule type" value="Genomic_DNA"/>
</dbReference>
<organism evidence="2 3">
    <name type="scientific">Entomomonas asaccharolytica</name>
    <dbReference type="NCBI Taxonomy" id="2785331"/>
    <lineage>
        <taxon>Bacteria</taxon>
        <taxon>Pseudomonadati</taxon>
        <taxon>Pseudomonadota</taxon>
        <taxon>Gammaproteobacteria</taxon>
        <taxon>Pseudomonadales</taxon>
        <taxon>Pseudomonadaceae</taxon>
        <taxon>Entomomonas</taxon>
    </lineage>
</organism>
<dbReference type="RefSeq" id="WP_201092918.1">
    <property type="nucleotide sequence ID" value="NZ_CP067393.1"/>
</dbReference>
<name>A0A974NFV9_9GAMM</name>
<proteinExistence type="predicted"/>
<dbReference type="InterPro" id="IPR025109">
    <property type="entry name" value="DUF4031"/>
</dbReference>
<reference evidence="2 3" key="1">
    <citation type="submission" date="2021-01" db="EMBL/GenBank/DDBJ databases">
        <title>Entomomonas sp. F2A isolated from a house cricket (Acheta domesticus).</title>
        <authorList>
            <person name="Spergser J."/>
            <person name="Busse H.-J."/>
        </authorList>
    </citation>
    <scope>NUCLEOTIDE SEQUENCE [LARGE SCALE GENOMIC DNA]</scope>
    <source>
        <strain evidence="2 3">F2A</strain>
    </source>
</reference>
<keyword evidence="3" id="KW-1185">Reference proteome</keyword>